<keyword evidence="3" id="KW-1185">Reference proteome</keyword>
<evidence type="ECO:0000259" key="1">
    <source>
        <dbReference type="PROSITE" id="PS50943"/>
    </source>
</evidence>
<accession>A0ABP5Y717</accession>
<feature type="domain" description="HTH cro/C1-type" evidence="1">
    <location>
        <begin position="22"/>
        <end position="77"/>
    </location>
</feature>
<dbReference type="SUPFAM" id="SSF47413">
    <property type="entry name" value="lambda repressor-like DNA-binding domains"/>
    <property type="match status" value="1"/>
</dbReference>
<evidence type="ECO:0000313" key="2">
    <source>
        <dbReference type="EMBL" id="GAA2473980.1"/>
    </source>
</evidence>
<dbReference type="SUPFAM" id="SSF50475">
    <property type="entry name" value="FMN-binding split barrel"/>
    <property type="match status" value="1"/>
</dbReference>
<dbReference type="InterPro" id="IPR010982">
    <property type="entry name" value="Lambda_DNA-bd_dom_sf"/>
</dbReference>
<dbReference type="Gene3D" id="2.30.110.10">
    <property type="entry name" value="Electron Transport, Fmn-binding Protein, Chain A"/>
    <property type="match status" value="1"/>
</dbReference>
<dbReference type="EMBL" id="BAAASG010000002">
    <property type="protein sequence ID" value="GAA2473980.1"/>
    <property type="molecule type" value="Genomic_DNA"/>
</dbReference>
<proteinExistence type="predicted"/>
<dbReference type="InterPro" id="IPR012349">
    <property type="entry name" value="Split_barrel_FMN-bd"/>
</dbReference>
<name>A0ABP5Y717_STRLO</name>
<gene>
    <name evidence="2" type="ORF">GCM10010276_06300</name>
</gene>
<organism evidence="2 3">
    <name type="scientific">Streptomyces longisporus</name>
    <dbReference type="NCBI Taxonomy" id="1948"/>
    <lineage>
        <taxon>Bacteria</taxon>
        <taxon>Bacillati</taxon>
        <taxon>Actinomycetota</taxon>
        <taxon>Actinomycetes</taxon>
        <taxon>Kitasatosporales</taxon>
        <taxon>Streptomycetaceae</taxon>
        <taxon>Streptomyces</taxon>
    </lineage>
</organism>
<protein>
    <recommendedName>
        <fullName evidence="1">HTH cro/C1-type domain-containing protein</fullName>
    </recommendedName>
</protein>
<dbReference type="Pfam" id="PF01381">
    <property type="entry name" value="HTH_3"/>
    <property type="match status" value="1"/>
</dbReference>
<dbReference type="RefSeq" id="WP_344398449.1">
    <property type="nucleotide sequence ID" value="NZ_BAAASG010000002.1"/>
</dbReference>
<dbReference type="Pfam" id="PF12900">
    <property type="entry name" value="Pyridox_ox_2"/>
    <property type="match status" value="1"/>
</dbReference>
<dbReference type="InterPro" id="IPR001387">
    <property type="entry name" value="Cro/C1-type_HTH"/>
</dbReference>
<dbReference type="InterPro" id="IPR024747">
    <property type="entry name" value="Pyridox_Oxase-rel"/>
</dbReference>
<sequence>MADKAPSRTAEEHALGDLGRRLAARRAELGLSRTEAAARAGMAPGYLQYLEEYSGAAPGPGVLLRLSQVLETTVRDLTGGDTELPSGLGQASRSPDFTSLSVPECRALLSTHGVGRIAVPTVSGPVVVPVNYSVVEGAIVFRTEPGSTPSQASGCQVAFEVDRIDDAFSRGWSVLVRGHARTVTDPDEVRRLAEGTRSEPWAGGHRDQWVRIDPLAITGRRITV</sequence>
<dbReference type="PROSITE" id="PS50943">
    <property type="entry name" value="HTH_CROC1"/>
    <property type="match status" value="1"/>
</dbReference>
<dbReference type="Gene3D" id="1.10.260.40">
    <property type="entry name" value="lambda repressor-like DNA-binding domains"/>
    <property type="match status" value="1"/>
</dbReference>
<dbReference type="Proteomes" id="UP001501777">
    <property type="component" value="Unassembled WGS sequence"/>
</dbReference>
<comment type="caution">
    <text evidence="2">The sequence shown here is derived from an EMBL/GenBank/DDBJ whole genome shotgun (WGS) entry which is preliminary data.</text>
</comment>
<reference evidence="3" key="1">
    <citation type="journal article" date="2019" name="Int. J. Syst. Evol. Microbiol.">
        <title>The Global Catalogue of Microorganisms (GCM) 10K type strain sequencing project: providing services to taxonomists for standard genome sequencing and annotation.</title>
        <authorList>
            <consortium name="The Broad Institute Genomics Platform"/>
            <consortium name="The Broad Institute Genome Sequencing Center for Infectious Disease"/>
            <person name="Wu L."/>
            <person name="Ma J."/>
        </authorList>
    </citation>
    <scope>NUCLEOTIDE SEQUENCE [LARGE SCALE GENOMIC DNA]</scope>
    <source>
        <strain evidence="3">JCM 4395</strain>
    </source>
</reference>
<dbReference type="SMART" id="SM00530">
    <property type="entry name" value="HTH_XRE"/>
    <property type="match status" value="1"/>
</dbReference>
<evidence type="ECO:0000313" key="3">
    <source>
        <dbReference type="Proteomes" id="UP001501777"/>
    </source>
</evidence>